<dbReference type="Proteomes" id="UP000799438">
    <property type="component" value="Unassembled WGS sequence"/>
</dbReference>
<proteinExistence type="predicted"/>
<evidence type="ECO:0000313" key="2">
    <source>
        <dbReference type="EMBL" id="KAF2139985.1"/>
    </source>
</evidence>
<dbReference type="EMBL" id="ML995491">
    <property type="protein sequence ID" value="KAF2139985.1"/>
    <property type="molecule type" value="Genomic_DNA"/>
</dbReference>
<sequence length="103" mass="11337">MSWLLLLLCLAWLGLWGWGLGVEGLFSLLCFWSGVRVVWAVGGVVVLGFTWLLVGTWWWAELLMGELYLNWLLGEVNLSSGGNGGACCRVGSGPWELAVCMHH</sequence>
<reference evidence="2" key="1">
    <citation type="journal article" date="2020" name="Stud. Mycol.">
        <title>101 Dothideomycetes genomes: a test case for predicting lifestyles and emergence of pathogens.</title>
        <authorList>
            <person name="Haridas S."/>
            <person name="Albert R."/>
            <person name="Binder M."/>
            <person name="Bloem J."/>
            <person name="Labutti K."/>
            <person name="Salamov A."/>
            <person name="Andreopoulos B."/>
            <person name="Baker S."/>
            <person name="Barry K."/>
            <person name="Bills G."/>
            <person name="Bluhm B."/>
            <person name="Cannon C."/>
            <person name="Castanera R."/>
            <person name="Culley D."/>
            <person name="Daum C."/>
            <person name="Ezra D."/>
            <person name="Gonzalez J."/>
            <person name="Henrissat B."/>
            <person name="Kuo A."/>
            <person name="Liang C."/>
            <person name="Lipzen A."/>
            <person name="Lutzoni F."/>
            <person name="Magnuson J."/>
            <person name="Mondo S."/>
            <person name="Nolan M."/>
            <person name="Ohm R."/>
            <person name="Pangilinan J."/>
            <person name="Park H.-J."/>
            <person name="Ramirez L."/>
            <person name="Alfaro M."/>
            <person name="Sun H."/>
            <person name="Tritt A."/>
            <person name="Yoshinaga Y."/>
            <person name="Zwiers L.-H."/>
            <person name="Turgeon B."/>
            <person name="Goodwin S."/>
            <person name="Spatafora J."/>
            <person name="Crous P."/>
            <person name="Grigoriev I."/>
        </authorList>
    </citation>
    <scope>NUCLEOTIDE SEQUENCE</scope>
    <source>
        <strain evidence="2">CBS 121167</strain>
    </source>
</reference>
<evidence type="ECO:0000313" key="3">
    <source>
        <dbReference type="Proteomes" id="UP000799438"/>
    </source>
</evidence>
<dbReference type="AlphaFoldDB" id="A0A6A6B9J8"/>
<dbReference type="RefSeq" id="XP_033395698.1">
    <property type="nucleotide sequence ID" value="XM_033540814.1"/>
</dbReference>
<gene>
    <name evidence="2" type="ORF">K452DRAFT_289367</name>
</gene>
<name>A0A6A6B9J8_9PEZI</name>
<protein>
    <submittedName>
        <fullName evidence="2">Uncharacterized protein</fullName>
    </submittedName>
</protein>
<keyword evidence="1" id="KW-1133">Transmembrane helix</keyword>
<keyword evidence="1" id="KW-0812">Transmembrane</keyword>
<evidence type="ECO:0000256" key="1">
    <source>
        <dbReference type="SAM" id="Phobius"/>
    </source>
</evidence>
<feature type="transmembrane region" description="Helical" evidence="1">
    <location>
        <begin position="37"/>
        <end position="60"/>
    </location>
</feature>
<keyword evidence="3" id="KW-1185">Reference proteome</keyword>
<dbReference type="GeneID" id="54298310"/>
<organism evidence="2 3">
    <name type="scientific">Aplosporella prunicola CBS 121167</name>
    <dbReference type="NCBI Taxonomy" id="1176127"/>
    <lineage>
        <taxon>Eukaryota</taxon>
        <taxon>Fungi</taxon>
        <taxon>Dikarya</taxon>
        <taxon>Ascomycota</taxon>
        <taxon>Pezizomycotina</taxon>
        <taxon>Dothideomycetes</taxon>
        <taxon>Dothideomycetes incertae sedis</taxon>
        <taxon>Botryosphaeriales</taxon>
        <taxon>Aplosporellaceae</taxon>
        <taxon>Aplosporella</taxon>
    </lineage>
</organism>
<keyword evidence="1" id="KW-0472">Membrane</keyword>
<accession>A0A6A6B9J8</accession>